<feature type="transmembrane region" description="Helical" evidence="10">
    <location>
        <begin position="20"/>
        <end position="40"/>
    </location>
</feature>
<keyword evidence="8 10" id="KW-0472">Membrane</keyword>
<reference evidence="11" key="1">
    <citation type="journal article" date="2014" name="Int. J. Syst. Evol. Microbiol.">
        <title>Complete genome sequence of Corynebacterium casei LMG S-19264T (=DSM 44701T), isolated from a smear-ripened cheese.</title>
        <authorList>
            <consortium name="US DOE Joint Genome Institute (JGI-PGF)"/>
            <person name="Walter F."/>
            <person name="Albersmeier A."/>
            <person name="Kalinowski J."/>
            <person name="Ruckert C."/>
        </authorList>
    </citation>
    <scope>NUCLEOTIDE SEQUENCE</scope>
    <source>
        <strain evidence="11">CGMCC 1.12698</strain>
    </source>
</reference>
<dbReference type="Gene3D" id="1.20.1740.10">
    <property type="entry name" value="Amino acid/polyamine transporter I"/>
    <property type="match status" value="1"/>
</dbReference>
<keyword evidence="3" id="KW-0813">Transport</keyword>
<dbReference type="InterPro" id="IPR002293">
    <property type="entry name" value="AA/rel_permease1"/>
</dbReference>
<feature type="transmembrane region" description="Helical" evidence="10">
    <location>
        <begin position="263"/>
        <end position="291"/>
    </location>
</feature>
<dbReference type="InterPro" id="IPR004754">
    <property type="entry name" value="Amino_acid_antiprt"/>
</dbReference>
<feature type="transmembrane region" description="Helical" evidence="10">
    <location>
        <begin position="428"/>
        <end position="448"/>
    </location>
</feature>
<feature type="transmembrane region" description="Helical" evidence="10">
    <location>
        <begin position="213"/>
        <end position="236"/>
    </location>
</feature>
<dbReference type="NCBIfam" id="TIGR03810">
    <property type="entry name" value="arg_ornith_anti"/>
    <property type="match status" value="1"/>
</dbReference>
<evidence type="ECO:0000313" key="11">
    <source>
        <dbReference type="EMBL" id="GGE67800.1"/>
    </source>
</evidence>
<evidence type="ECO:0000256" key="7">
    <source>
        <dbReference type="ARBA" id="ARBA00022989"/>
    </source>
</evidence>
<gene>
    <name evidence="11" type="ORF">GCM10007140_17340</name>
</gene>
<dbReference type="GO" id="GO:0006527">
    <property type="term" value="P:L-arginine catabolic process"/>
    <property type="evidence" value="ECO:0007669"/>
    <property type="project" value="UniProtKB-UniRule"/>
</dbReference>
<organism evidence="11 12">
    <name type="scientific">Priestia taiwanensis</name>
    <dbReference type="NCBI Taxonomy" id="1347902"/>
    <lineage>
        <taxon>Bacteria</taxon>
        <taxon>Bacillati</taxon>
        <taxon>Bacillota</taxon>
        <taxon>Bacilli</taxon>
        <taxon>Bacillales</taxon>
        <taxon>Bacillaceae</taxon>
        <taxon>Priestia</taxon>
    </lineage>
</organism>
<dbReference type="InterPro" id="IPR050367">
    <property type="entry name" value="APC_superfamily"/>
</dbReference>
<evidence type="ECO:0000256" key="5">
    <source>
        <dbReference type="ARBA" id="ARBA00022692"/>
    </source>
</evidence>
<dbReference type="NCBIfam" id="TIGR00905">
    <property type="entry name" value="2A0302"/>
    <property type="match status" value="1"/>
</dbReference>
<keyword evidence="5 10" id="KW-0812">Transmembrane</keyword>
<feature type="transmembrane region" description="Helical" evidence="10">
    <location>
        <begin position="182"/>
        <end position="201"/>
    </location>
</feature>
<evidence type="ECO:0000256" key="2">
    <source>
        <dbReference type="ARBA" id="ARBA00008220"/>
    </source>
</evidence>
<feature type="transmembrane region" description="Helical" evidence="10">
    <location>
        <begin position="377"/>
        <end position="392"/>
    </location>
</feature>
<sequence length="454" mass="49695">MIGGGLFNLPSDMAAGAHSGAVLIGWVITGIGMIALALCFQNLAVKKPELDGGVYSYARAGFGEYVGFNSAFGYWLSAFLGTIASFTLLFNSLSYFFPIFGEGNNMASMIGASALLWTYHFLVLRGMKEATLVNLVTTIAKLIPVVLFIIVMVIAFNMKTFTFEFFGPGEFSWSSLFEQTRSTMLVTLWVFIGVEGAVVLSGRAKNKKDVGRATVIGLLGTLAIYIMISMLSLGVMPKEELASLKSPSTAYVLEYVVGPWGAILINVGLIISLVGTLLGWTILACEIPYVASKDKLFPKMFNKVNKNESPSASLWVTSGIMQIFFVLIAVTSSTYQALYSMASTAMLLPYLFSALYQVKITVNRDGYNQNEVTRKQLIIGIIASVYAAWLIYAAGLTYLLSVTTLYFIGLVFYWKAKKESNERMFTKYEAMLALIIVVAAVTTVYLITTGQMYL</sequence>
<feature type="transmembrane region" description="Helical" evidence="10">
    <location>
        <begin position="131"/>
        <end position="156"/>
    </location>
</feature>
<protein>
    <recommendedName>
        <fullName evidence="9">Arginine-ornithine antiporter</fullName>
    </recommendedName>
</protein>
<dbReference type="GO" id="GO:1903826">
    <property type="term" value="P:L-arginine transmembrane transport"/>
    <property type="evidence" value="ECO:0007669"/>
    <property type="project" value="InterPro"/>
</dbReference>
<keyword evidence="4" id="KW-1003">Cell membrane</keyword>
<evidence type="ECO:0000256" key="3">
    <source>
        <dbReference type="ARBA" id="ARBA00022448"/>
    </source>
</evidence>
<comment type="subcellular location">
    <subcellularLocation>
        <location evidence="1">Cell membrane</location>
        <topology evidence="1">Multi-pass membrane protein</topology>
    </subcellularLocation>
</comment>
<dbReference type="Pfam" id="PF13520">
    <property type="entry name" value="AA_permease_2"/>
    <property type="match status" value="1"/>
</dbReference>
<keyword evidence="12" id="KW-1185">Reference proteome</keyword>
<evidence type="ECO:0000313" key="12">
    <source>
        <dbReference type="Proteomes" id="UP000605259"/>
    </source>
</evidence>
<evidence type="ECO:0000256" key="9">
    <source>
        <dbReference type="NCBIfam" id="TIGR03810"/>
    </source>
</evidence>
<proteinExistence type="inferred from homology"/>
<evidence type="ECO:0000256" key="4">
    <source>
        <dbReference type="ARBA" id="ARBA00022475"/>
    </source>
</evidence>
<name>A0A917ENP2_9BACI</name>
<evidence type="ECO:0000256" key="10">
    <source>
        <dbReference type="SAM" id="Phobius"/>
    </source>
</evidence>
<evidence type="ECO:0000256" key="1">
    <source>
        <dbReference type="ARBA" id="ARBA00004651"/>
    </source>
</evidence>
<keyword evidence="6" id="KW-0029">Amino-acid transport</keyword>
<dbReference type="AlphaFoldDB" id="A0A917ENP2"/>
<reference evidence="11" key="2">
    <citation type="submission" date="2020-09" db="EMBL/GenBank/DDBJ databases">
        <authorList>
            <person name="Sun Q."/>
            <person name="Zhou Y."/>
        </authorList>
    </citation>
    <scope>NUCLEOTIDE SEQUENCE</scope>
    <source>
        <strain evidence="11">CGMCC 1.12698</strain>
    </source>
</reference>
<evidence type="ECO:0000256" key="8">
    <source>
        <dbReference type="ARBA" id="ARBA00023136"/>
    </source>
</evidence>
<comment type="similarity">
    <text evidence="2">Belongs to the amino acid-polyamine-organocation (APC) superfamily. Basic amino acid/polyamine antiporter (APA) (TC 2.A.3.2) family.</text>
</comment>
<accession>A0A917ENP2</accession>
<dbReference type="GO" id="GO:0005886">
    <property type="term" value="C:plasma membrane"/>
    <property type="evidence" value="ECO:0007669"/>
    <property type="project" value="UniProtKB-SubCell"/>
</dbReference>
<feature type="transmembrane region" description="Helical" evidence="10">
    <location>
        <begin position="74"/>
        <end position="100"/>
    </location>
</feature>
<feature type="transmembrane region" description="Helical" evidence="10">
    <location>
        <begin position="398"/>
        <end position="416"/>
    </location>
</feature>
<dbReference type="Proteomes" id="UP000605259">
    <property type="component" value="Unassembled WGS sequence"/>
</dbReference>
<dbReference type="PANTHER" id="PTHR42770:SF4">
    <property type="entry name" value="ARGININE_ORNITHINE ANTIPORTER-RELATED"/>
    <property type="match status" value="1"/>
</dbReference>
<dbReference type="InterPro" id="IPR022461">
    <property type="entry name" value="Arg/Orn_antiprt_ArcD"/>
</dbReference>
<dbReference type="PANTHER" id="PTHR42770">
    <property type="entry name" value="AMINO ACID TRANSPORTER-RELATED"/>
    <property type="match status" value="1"/>
</dbReference>
<dbReference type="PIRSF" id="PIRSF006060">
    <property type="entry name" value="AA_transporter"/>
    <property type="match status" value="1"/>
</dbReference>
<evidence type="ECO:0000256" key="6">
    <source>
        <dbReference type="ARBA" id="ARBA00022970"/>
    </source>
</evidence>
<dbReference type="EMBL" id="BMFK01000001">
    <property type="protein sequence ID" value="GGE67800.1"/>
    <property type="molecule type" value="Genomic_DNA"/>
</dbReference>
<comment type="caution">
    <text evidence="11">The sequence shown here is derived from an EMBL/GenBank/DDBJ whole genome shotgun (WGS) entry which is preliminary data.</text>
</comment>
<feature type="transmembrane region" description="Helical" evidence="10">
    <location>
        <begin position="312"/>
        <end position="331"/>
    </location>
</feature>
<feature type="transmembrane region" description="Helical" evidence="10">
    <location>
        <begin position="106"/>
        <end position="124"/>
    </location>
</feature>
<keyword evidence="7 10" id="KW-1133">Transmembrane helix</keyword>
<feature type="transmembrane region" description="Helical" evidence="10">
    <location>
        <begin position="337"/>
        <end position="356"/>
    </location>
</feature>
<dbReference type="GO" id="GO:0043858">
    <property type="term" value="F:arginine:ornithine antiporter activity"/>
    <property type="evidence" value="ECO:0007669"/>
    <property type="project" value="UniProtKB-UniRule"/>
</dbReference>